<feature type="binding site" evidence="18">
    <location>
        <position position="252"/>
    </location>
    <ligand>
        <name>Ca(2+)</name>
        <dbReference type="ChEBI" id="CHEBI:29108"/>
        <label>5</label>
    </ligand>
</feature>
<evidence type="ECO:0000256" key="3">
    <source>
        <dbReference type="ARBA" id="ARBA00008815"/>
    </source>
</evidence>
<dbReference type="SUPFAM" id="SSF88633">
    <property type="entry name" value="Positive stranded ssRNA viruses"/>
    <property type="match status" value="1"/>
</dbReference>
<evidence type="ECO:0000256" key="8">
    <source>
        <dbReference type="ARBA" id="ARBA00022723"/>
    </source>
</evidence>
<comment type="catalytic activity">
    <reaction evidence="1">
        <text>Hydrolysis of an asparaginyl bond involved in the maturation of the structural protein of the virus, typically -Asn-|-Ala- or -Asn-|-Phe-.</text>
        <dbReference type="EC" id="3.4.23.44"/>
    </reaction>
</comment>
<evidence type="ECO:0000256" key="2">
    <source>
        <dbReference type="ARBA" id="ARBA00004328"/>
    </source>
</evidence>
<name>A0A3Q9R346_9VIRU</name>
<dbReference type="GO" id="GO:0006508">
    <property type="term" value="P:proteolysis"/>
    <property type="evidence" value="ECO:0007669"/>
    <property type="project" value="UniProtKB-KW"/>
</dbReference>
<dbReference type="InterPro" id="IPR029053">
    <property type="entry name" value="Viral_coat"/>
</dbReference>
<reference evidence="21" key="1">
    <citation type="journal article" date="2018" name="PLoS ONE">
        <title>The taxonomy of an Australian nodavirus isolated from mosquitoes.</title>
        <authorList>
            <person name="Warrilow D."/>
            <person name="Huang B."/>
            <person name="Newton N.D."/>
            <person name="Harrison J.J."/>
            <person name="Johnson K.N."/>
            <person name="Chow W.K."/>
            <person name="Hall R.A."/>
            <person name="Hobson-Peters J."/>
        </authorList>
    </citation>
    <scope>NUCLEOTIDE SEQUENCE</scope>
</reference>
<keyword evidence="10" id="KW-0378">Hydrolase</keyword>
<dbReference type="GO" id="GO:0004190">
    <property type="term" value="F:aspartic-type endopeptidase activity"/>
    <property type="evidence" value="ECO:0007669"/>
    <property type="project" value="UniProtKB-KW"/>
</dbReference>
<sequence length="406" mass="43670">MPPKNSNAGGNNRTPRRMLPAVPQQPARNKRARPRKPRRRRNGARRPGATLSKAGINFLKCAFAAPDFAVDPGQGIPDNYEGKAVMRKDVSNNTISFTVDVDTFILVMPTPGVAYWSCTVPIGEFPTQSTVWTPTYNASFTTLFGTSTNQAEDAPVDPVERGKNATNFRYASNVCEITPTSNYTQFAGSITVWKVPITMADFVQTTGTGEAQLSTVQKSLVGVEGLTRVSPDNKPFKFLDGAFSMAVNTQPDWQFSPILSGVTRIPSVGQSAVNNPTWGQFQGDFIGLGTLESLVFRVSTPAGAVNSAIIKVWSCVEYQPTPGSVFYEFAGTTPSLDPLALKLYRDIALKIPVAVTVMENDGFWSDKVMPALKASMNALRIVGGVVPQVGAAMAGIDALTGLFGML</sequence>
<evidence type="ECO:0000256" key="16">
    <source>
        <dbReference type="ARBA" id="ARBA00045320"/>
    </source>
</evidence>
<evidence type="ECO:0000256" key="7">
    <source>
        <dbReference type="ARBA" id="ARBA00022670"/>
    </source>
</evidence>
<evidence type="ECO:0000256" key="20">
    <source>
        <dbReference type="SAM" id="MobiDB-lite"/>
    </source>
</evidence>
<evidence type="ECO:0000256" key="11">
    <source>
        <dbReference type="ARBA" id="ARBA00022837"/>
    </source>
</evidence>
<protein>
    <recommendedName>
        <fullName evidence="5">Capsid protein alpha</fullName>
        <ecNumber evidence="4">3.4.23.44</ecNumber>
    </recommendedName>
</protein>
<keyword evidence="11 18" id="KW-0106">Calcium</keyword>
<feature type="region of interest" description="Disordered" evidence="20">
    <location>
        <begin position="1"/>
        <end position="49"/>
    </location>
</feature>
<keyword evidence="12" id="KW-0946">Virion</keyword>
<feature type="active site" evidence="17">
    <location>
        <position position="67"/>
    </location>
</feature>
<proteinExistence type="inferred from homology"/>
<comment type="subcellular location">
    <subcellularLocation>
        <location evidence="2">Virion</location>
    </subcellularLocation>
</comment>
<organism evidence="21">
    <name type="scientific">Culannivirus DW-2019a</name>
    <dbReference type="NCBI Taxonomy" id="2501413"/>
    <lineage>
        <taxon>Viruses</taxon>
        <taxon>Riboviria</taxon>
        <taxon>Orthornavirae</taxon>
        <taxon>Kitrinoviricota</taxon>
        <taxon>Magsaviricetes</taxon>
        <taxon>Nodamuvirales</taxon>
        <taxon>Nodaviridae</taxon>
        <taxon>Culannivirus</taxon>
    </lineage>
</organism>
<dbReference type="GO" id="GO:0039617">
    <property type="term" value="C:T=3 icosahedral viral capsid"/>
    <property type="evidence" value="ECO:0007669"/>
    <property type="project" value="UniProtKB-KW"/>
</dbReference>
<evidence type="ECO:0000256" key="17">
    <source>
        <dbReference type="PIRSR" id="PIRSR600696-1"/>
    </source>
</evidence>
<evidence type="ECO:0000256" key="9">
    <source>
        <dbReference type="ARBA" id="ARBA00022750"/>
    </source>
</evidence>
<dbReference type="Pfam" id="PF01829">
    <property type="entry name" value="Peptidase_A6"/>
    <property type="match status" value="1"/>
</dbReference>
<evidence type="ECO:0000256" key="6">
    <source>
        <dbReference type="ARBA" id="ARBA00022561"/>
    </source>
</evidence>
<keyword evidence="6" id="KW-0167">Capsid protein</keyword>
<feature type="compositionally biased region" description="Basic residues" evidence="20">
    <location>
        <begin position="28"/>
        <end position="44"/>
    </location>
</feature>
<dbReference type="Gene3D" id="2.60.120.20">
    <property type="match status" value="1"/>
</dbReference>
<keyword evidence="14 19" id="KW-1015">Disulfide bond</keyword>
<evidence type="ECO:0000256" key="10">
    <source>
        <dbReference type="ARBA" id="ARBA00022801"/>
    </source>
</evidence>
<dbReference type="PRINTS" id="PR00863">
    <property type="entry name" value="NODAVIRPTASE"/>
</dbReference>
<feature type="disulfide bond" evidence="19">
    <location>
        <begin position="61"/>
        <end position="315"/>
    </location>
</feature>
<keyword evidence="9" id="KW-0064">Aspartyl protease</keyword>
<evidence type="ECO:0000256" key="15">
    <source>
        <dbReference type="ARBA" id="ARBA00035102"/>
    </source>
</evidence>
<evidence type="ECO:0000256" key="1">
    <source>
        <dbReference type="ARBA" id="ARBA00001245"/>
    </source>
</evidence>
<comment type="function">
    <text evidence="16">Membrane-permeabilizing peptide produced by virus maturation, thereby creating the infectious virion. After endocytosis into the host cell, peptide gamma is probably exposed in endosomes, where it permeabilizes the endosomal membrane, facilitating translocation of viral capsid or RNA into the cytoplasm. Involved in specific recognition and packaging of viral RNA during assembly.</text>
</comment>
<dbReference type="GO" id="GO:0046872">
    <property type="term" value="F:metal ion binding"/>
    <property type="evidence" value="ECO:0007669"/>
    <property type="project" value="UniProtKB-KW"/>
</dbReference>
<dbReference type="EMBL" id="MH794143">
    <property type="protein sequence ID" value="AZU96333.1"/>
    <property type="molecule type" value="Genomic_RNA"/>
</dbReference>
<evidence type="ECO:0000256" key="12">
    <source>
        <dbReference type="ARBA" id="ARBA00022844"/>
    </source>
</evidence>
<accession>A0A3Q9R346</accession>
<dbReference type="EC" id="3.4.23.44" evidence="4"/>
<keyword evidence="7" id="KW-0645">Protease</keyword>
<comment type="function">
    <text evidence="15">Capsid protein alpha self-assembles to form an icosahedral procapsid with a T=3 symmetry, about 30 nm in diameter, and consisting of 60 capsid proteins trimers. In addition, 240 calcium ions are incorporated per capsid during assembly. The capsid encapsulates the two genomic RNAs. Capsid maturation occurs via autoproteolytic cleavage of capsid protein alpha generating capsid protein beta and the membrane-active peptide gamma.</text>
</comment>
<dbReference type="InterPro" id="IPR000696">
    <property type="entry name" value="Peptidase_A6"/>
</dbReference>
<keyword evidence="13" id="KW-1142">T=3 icosahedral capsid protein</keyword>
<comment type="similarity">
    <text evidence="3">Belongs to the peptidase A6 family.</text>
</comment>
<evidence type="ECO:0000256" key="19">
    <source>
        <dbReference type="PIRSR" id="PIRSR600696-3"/>
    </source>
</evidence>
<evidence type="ECO:0000256" key="18">
    <source>
        <dbReference type="PIRSR" id="PIRSR600696-2"/>
    </source>
</evidence>
<evidence type="ECO:0000313" key="21">
    <source>
        <dbReference type="EMBL" id="AZU96333.1"/>
    </source>
</evidence>
<keyword evidence="8 18" id="KW-0479">Metal-binding</keyword>
<evidence type="ECO:0000256" key="5">
    <source>
        <dbReference type="ARBA" id="ARBA00019859"/>
    </source>
</evidence>
<feature type="compositionally biased region" description="Polar residues" evidence="20">
    <location>
        <begin position="1"/>
        <end position="13"/>
    </location>
</feature>
<evidence type="ECO:0000256" key="4">
    <source>
        <dbReference type="ARBA" id="ARBA00013265"/>
    </source>
</evidence>
<evidence type="ECO:0000256" key="13">
    <source>
        <dbReference type="ARBA" id="ARBA00023060"/>
    </source>
</evidence>
<evidence type="ECO:0000256" key="14">
    <source>
        <dbReference type="ARBA" id="ARBA00023157"/>
    </source>
</evidence>